<keyword evidence="6" id="KW-1185">Reference proteome</keyword>
<keyword evidence="3" id="KW-0732">Signal</keyword>
<evidence type="ECO:0000313" key="5">
    <source>
        <dbReference type="EMBL" id="OCL13095.1"/>
    </source>
</evidence>
<keyword evidence="2" id="KW-0472">Membrane</keyword>
<feature type="transmembrane region" description="Helical" evidence="2">
    <location>
        <begin position="122"/>
        <end position="142"/>
    </location>
</feature>
<feature type="compositionally biased region" description="Low complexity" evidence="1">
    <location>
        <begin position="76"/>
        <end position="86"/>
    </location>
</feature>
<dbReference type="AlphaFoldDB" id="A0A8E2FA54"/>
<gene>
    <name evidence="5" type="ORF">AOQ84DRAFT_226452</name>
</gene>
<feature type="signal peptide" evidence="3">
    <location>
        <begin position="1"/>
        <end position="19"/>
    </location>
</feature>
<protein>
    <recommendedName>
        <fullName evidence="4">DUF7732 domain-containing protein</fullName>
    </recommendedName>
</protein>
<keyword evidence="2" id="KW-1133">Transmembrane helix</keyword>
<accession>A0A8E2FA54</accession>
<dbReference type="PANTHER" id="PTHR42091">
    <property type="entry name" value="CONSERVED GLYCINE-RICH PROTEIN (AFU_ORTHOLOGUE AFUA_7G02440)"/>
    <property type="match status" value="1"/>
</dbReference>
<evidence type="ECO:0000256" key="1">
    <source>
        <dbReference type="SAM" id="MobiDB-lite"/>
    </source>
</evidence>
<reference evidence="5 6" key="1">
    <citation type="journal article" date="2016" name="Nat. Commun.">
        <title>Ectomycorrhizal ecology is imprinted in the genome of the dominant symbiotic fungus Cenococcum geophilum.</title>
        <authorList>
            <consortium name="DOE Joint Genome Institute"/>
            <person name="Peter M."/>
            <person name="Kohler A."/>
            <person name="Ohm R.A."/>
            <person name="Kuo A."/>
            <person name="Krutzmann J."/>
            <person name="Morin E."/>
            <person name="Arend M."/>
            <person name="Barry K.W."/>
            <person name="Binder M."/>
            <person name="Choi C."/>
            <person name="Clum A."/>
            <person name="Copeland A."/>
            <person name="Grisel N."/>
            <person name="Haridas S."/>
            <person name="Kipfer T."/>
            <person name="LaButti K."/>
            <person name="Lindquist E."/>
            <person name="Lipzen A."/>
            <person name="Maire R."/>
            <person name="Meier B."/>
            <person name="Mihaltcheva S."/>
            <person name="Molinier V."/>
            <person name="Murat C."/>
            <person name="Poggeler S."/>
            <person name="Quandt C.A."/>
            <person name="Sperisen C."/>
            <person name="Tritt A."/>
            <person name="Tisserant E."/>
            <person name="Crous P.W."/>
            <person name="Henrissat B."/>
            <person name="Nehls U."/>
            <person name="Egli S."/>
            <person name="Spatafora J.W."/>
            <person name="Grigoriev I.V."/>
            <person name="Martin F.M."/>
        </authorList>
    </citation>
    <scope>NUCLEOTIDE SEQUENCE [LARGE SCALE GENOMIC DNA]</scope>
    <source>
        <strain evidence="5 6">CBS 207.34</strain>
    </source>
</reference>
<dbReference type="OrthoDB" id="5425547at2759"/>
<feature type="transmembrane region" description="Helical" evidence="2">
    <location>
        <begin position="248"/>
        <end position="267"/>
    </location>
</feature>
<feature type="region of interest" description="Disordered" evidence="1">
    <location>
        <begin position="51"/>
        <end position="93"/>
    </location>
</feature>
<feature type="chain" id="PRO_5034636314" description="DUF7732 domain-containing protein" evidence="3">
    <location>
        <begin position="20"/>
        <end position="269"/>
    </location>
</feature>
<dbReference type="Proteomes" id="UP000250140">
    <property type="component" value="Unassembled WGS sequence"/>
</dbReference>
<evidence type="ECO:0000256" key="3">
    <source>
        <dbReference type="SAM" id="SignalP"/>
    </source>
</evidence>
<keyword evidence="2" id="KW-0812">Transmembrane</keyword>
<dbReference type="Pfam" id="PF24866">
    <property type="entry name" value="DUF7732"/>
    <property type="match status" value="1"/>
</dbReference>
<organism evidence="5 6">
    <name type="scientific">Glonium stellatum</name>
    <dbReference type="NCBI Taxonomy" id="574774"/>
    <lineage>
        <taxon>Eukaryota</taxon>
        <taxon>Fungi</taxon>
        <taxon>Dikarya</taxon>
        <taxon>Ascomycota</taxon>
        <taxon>Pezizomycotina</taxon>
        <taxon>Dothideomycetes</taxon>
        <taxon>Pleosporomycetidae</taxon>
        <taxon>Gloniales</taxon>
        <taxon>Gloniaceae</taxon>
        <taxon>Glonium</taxon>
    </lineage>
</organism>
<dbReference type="InterPro" id="IPR056634">
    <property type="entry name" value="DUF7732"/>
</dbReference>
<name>A0A8E2FA54_9PEZI</name>
<feature type="domain" description="DUF7732" evidence="4">
    <location>
        <begin position="103"/>
        <end position="234"/>
    </location>
</feature>
<dbReference type="PANTHER" id="PTHR42091:SF1">
    <property type="entry name" value="CONSERVED GLYCINE-RICH PROTEIN (AFU_ORTHOLOGUE AFUA_7G02440)"/>
    <property type="match status" value="1"/>
</dbReference>
<evidence type="ECO:0000259" key="4">
    <source>
        <dbReference type="Pfam" id="PF24866"/>
    </source>
</evidence>
<sequence>MRFLPVFAWILALLYVVNAVSIRDVKALSPRGSGSPAGALAEDILSPANALAKRKGGGGRSGGGGGGGKSSGGGASNSRSDSNAGGRTVSGSGVRPAYGGGRYYGGGATVPYAAGQRSPLGLVPLLILPLAALAIFPGLWLYSVYQYPYTRPYTFVNQTITNVTFPNGINQTLPVDCLCQQYSVCGCDDNNNSTYLYDLIGNGSYAALNKSLVTVSEVNGSRTIVINGTLPNGTTASGGTDSPAAKQYALEFAGWWVMGVVVLYSVAFL</sequence>
<feature type="compositionally biased region" description="Gly residues" evidence="1">
    <location>
        <begin position="58"/>
        <end position="75"/>
    </location>
</feature>
<proteinExistence type="predicted"/>
<evidence type="ECO:0000313" key="6">
    <source>
        <dbReference type="Proteomes" id="UP000250140"/>
    </source>
</evidence>
<dbReference type="EMBL" id="KV748786">
    <property type="protein sequence ID" value="OCL13095.1"/>
    <property type="molecule type" value="Genomic_DNA"/>
</dbReference>
<evidence type="ECO:0000256" key="2">
    <source>
        <dbReference type="SAM" id="Phobius"/>
    </source>
</evidence>